<organism evidence="2 3">
    <name type="scientific">Brevibacterium permense</name>
    <dbReference type="NCBI Taxonomy" id="234834"/>
    <lineage>
        <taxon>Bacteria</taxon>
        <taxon>Bacillati</taxon>
        <taxon>Actinomycetota</taxon>
        <taxon>Actinomycetes</taxon>
        <taxon>Micrococcales</taxon>
        <taxon>Brevibacteriaceae</taxon>
        <taxon>Brevibacterium</taxon>
    </lineage>
</organism>
<sequence>MTRPRLLLLIGIASTAVAVVVIGAIVTALVLRYSAPHPETKSLPEHALTPQETITEVDPHRDGTVQIRQRLIFETPPEGGKPVGLWISDVGVGRDPRTGTRLAMMPKVSSLSAVELSTADGSTQASPKTLGKLDIDVEESGRKGFDHPEVHFTFNPKDSDGEVVQWSEGRHVVELEYVLDEVFITVAGVEFFALPLPTIGDGQHTVKTHSLDIDTDGPVYCPADNVDFDLGDGCDAEAFSRVDDSGAINSGDTAEDGTHVVWRKSYTGNREVIAFAPPAGMTASPTPARERQ</sequence>
<accession>A0ABN2AQ84</accession>
<gene>
    <name evidence="2" type="ORF">GCM10009690_29640</name>
</gene>
<dbReference type="EMBL" id="BAAALX010000017">
    <property type="protein sequence ID" value="GAA1524288.1"/>
    <property type="molecule type" value="Genomic_DNA"/>
</dbReference>
<comment type="caution">
    <text evidence="2">The sequence shown here is derived from an EMBL/GenBank/DDBJ whole genome shotgun (WGS) entry which is preliminary data.</text>
</comment>
<keyword evidence="1" id="KW-0472">Membrane</keyword>
<name>A0ABN2AQ84_9MICO</name>
<evidence type="ECO:0000313" key="3">
    <source>
        <dbReference type="Proteomes" id="UP001500177"/>
    </source>
</evidence>
<reference evidence="2 3" key="1">
    <citation type="journal article" date="2019" name="Int. J. Syst. Evol. Microbiol.">
        <title>The Global Catalogue of Microorganisms (GCM) 10K type strain sequencing project: providing services to taxonomists for standard genome sequencing and annotation.</title>
        <authorList>
            <consortium name="The Broad Institute Genomics Platform"/>
            <consortium name="The Broad Institute Genome Sequencing Center for Infectious Disease"/>
            <person name="Wu L."/>
            <person name="Ma J."/>
        </authorList>
    </citation>
    <scope>NUCLEOTIDE SEQUENCE [LARGE SCALE GENOMIC DNA]</scope>
    <source>
        <strain evidence="2 3">JCM 13318</strain>
    </source>
</reference>
<keyword evidence="1" id="KW-1133">Transmembrane helix</keyword>
<evidence type="ECO:0000313" key="2">
    <source>
        <dbReference type="EMBL" id="GAA1524288.1"/>
    </source>
</evidence>
<evidence type="ECO:0000256" key="1">
    <source>
        <dbReference type="SAM" id="Phobius"/>
    </source>
</evidence>
<proteinExistence type="predicted"/>
<dbReference type="RefSeq" id="WP_173155807.1">
    <property type="nucleotide sequence ID" value="NZ_BAAALX010000017.1"/>
</dbReference>
<feature type="transmembrane region" description="Helical" evidence="1">
    <location>
        <begin position="6"/>
        <end position="31"/>
    </location>
</feature>
<keyword evidence="1" id="KW-0812">Transmembrane</keyword>
<dbReference type="Proteomes" id="UP001500177">
    <property type="component" value="Unassembled WGS sequence"/>
</dbReference>
<protein>
    <submittedName>
        <fullName evidence="2">Uncharacterized protein</fullName>
    </submittedName>
</protein>
<keyword evidence="3" id="KW-1185">Reference proteome</keyword>